<feature type="compositionally biased region" description="Polar residues" evidence="1">
    <location>
        <begin position="200"/>
        <end position="209"/>
    </location>
</feature>
<evidence type="ECO:0000313" key="3">
    <source>
        <dbReference type="Proteomes" id="UP000242146"/>
    </source>
</evidence>
<dbReference type="Proteomes" id="UP000242146">
    <property type="component" value="Unassembled WGS sequence"/>
</dbReference>
<feature type="region of interest" description="Disordered" evidence="1">
    <location>
        <begin position="160"/>
        <end position="215"/>
    </location>
</feature>
<sequence>MHDKVAVSAVAAAAAVPHASASAVATVPTASATLPVAAAAAPATTLPGDALPGAATQAPATCAPVAVPVPSRVAGQKRCGTETKKNVFLVRCSFGASTTVRAVCPSSSLGCGPILLALPGAVLVPGPVPGHWPILVKLCRCLRLPPAPALRKLSKRRMQGKLALQRRPAGRQPKPNPLPFRPCRANTVAASAAKRAAAMTSRSKMTTQELQRRSP</sequence>
<dbReference type="AlphaFoldDB" id="A0A1X2GWQ9"/>
<name>A0A1X2GWQ9_9FUNG</name>
<dbReference type="EMBL" id="MCGT01000001">
    <property type="protein sequence ID" value="ORX62533.1"/>
    <property type="molecule type" value="Genomic_DNA"/>
</dbReference>
<proteinExistence type="predicted"/>
<evidence type="ECO:0000313" key="2">
    <source>
        <dbReference type="EMBL" id="ORX62533.1"/>
    </source>
</evidence>
<keyword evidence="3" id="KW-1185">Reference proteome</keyword>
<evidence type="ECO:0000256" key="1">
    <source>
        <dbReference type="SAM" id="MobiDB-lite"/>
    </source>
</evidence>
<reference evidence="2 3" key="1">
    <citation type="submission" date="2016-07" db="EMBL/GenBank/DDBJ databases">
        <title>Pervasive Adenine N6-methylation of Active Genes in Fungi.</title>
        <authorList>
            <consortium name="DOE Joint Genome Institute"/>
            <person name="Mondo S.J."/>
            <person name="Dannebaum R.O."/>
            <person name="Kuo R.C."/>
            <person name="Labutti K."/>
            <person name="Haridas S."/>
            <person name="Kuo A."/>
            <person name="Salamov A."/>
            <person name="Ahrendt S.R."/>
            <person name="Lipzen A."/>
            <person name="Sullivan W."/>
            <person name="Andreopoulos W.B."/>
            <person name="Clum A."/>
            <person name="Lindquist E."/>
            <person name="Daum C."/>
            <person name="Ramamoorthy G.K."/>
            <person name="Gryganskyi A."/>
            <person name="Culley D."/>
            <person name="Magnuson J.K."/>
            <person name="James T.Y."/>
            <person name="O'Malley M.A."/>
            <person name="Stajich J.E."/>
            <person name="Spatafora J.W."/>
            <person name="Visel A."/>
            <person name="Grigoriev I.V."/>
        </authorList>
    </citation>
    <scope>NUCLEOTIDE SEQUENCE [LARGE SCALE GENOMIC DNA]</scope>
    <source>
        <strain evidence="2 3">NRRL 3301</strain>
    </source>
</reference>
<feature type="compositionally biased region" description="Low complexity" evidence="1">
    <location>
        <begin position="185"/>
        <end position="198"/>
    </location>
</feature>
<gene>
    <name evidence="2" type="ORF">DM01DRAFT_309341</name>
</gene>
<protein>
    <submittedName>
        <fullName evidence="2">Uncharacterized protein</fullName>
    </submittedName>
</protein>
<comment type="caution">
    <text evidence="2">The sequence shown here is derived from an EMBL/GenBank/DDBJ whole genome shotgun (WGS) entry which is preliminary data.</text>
</comment>
<organism evidence="2 3">
    <name type="scientific">Hesseltinella vesiculosa</name>
    <dbReference type="NCBI Taxonomy" id="101127"/>
    <lineage>
        <taxon>Eukaryota</taxon>
        <taxon>Fungi</taxon>
        <taxon>Fungi incertae sedis</taxon>
        <taxon>Mucoromycota</taxon>
        <taxon>Mucoromycotina</taxon>
        <taxon>Mucoromycetes</taxon>
        <taxon>Mucorales</taxon>
        <taxon>Cunninghamellaceae</taxon>
        <taxon>Hesseltinella</taxon>
    </lineage>
</organism>
<accession>A0A1X2GWQ9</accession>